<gene>
    <name evidence="3" type="ORF">TVAG_424220</name>
</gene>
<dbReference type="eggNOG" id="KOG4177">
    <property type="taxonomic scope" value="Eukaryota"/>
</dbReference>
<dbReference type="EMBL" id="DS113286">
    <property type="protein sequence ID" value="EAY13390.1"/>
    <property type="molecule type" value="Genomic_DNA"/>
</dbReference>
<organism evidence="3 4">
    <name type="scientific">Trichomonas vaginalis (strain ATCC PRA-98 / G3)</name>
    <dbReference type="NCBI Taxonomy" id="412133"/>
    <lineage>
        <taxon>Eukaryota</taxon>
        <taxon>Metamonada</taxon>
        <taxon>Parabasalia</taxon>
        <taxon>Trichomonadida</taxon>
        <taxon>Trichomonadidae</taxon>
        <taxon>Trichomonas</taxon>
    </lineage>
</organism>
<dbReference type="InterPro" id="IPR020683">
    <property type="entry name" value="DUF3447"/>
</dbReference>
<dbReference type="Pfam" id="PF13637">
    <property type="entry name" value="Ank_4"/>
    <property type="match status" value="1"/>
</dbReference>
<name>A2E1R1_TRIV3</name>
<dbReference type="Proteomes" id="UP000001542">
    <property type="component" value="Unassembled WGS sequence"/>
</dbReference>
<evidence type="ECO:0000313" key="4">
    <source>
        <dbReference type="Proteomes" id="UP000001542"/>
    </source>
</evidence>
<keyword evidence="4" id="KW-1185">Reference proteome</keyword>
<dbReference type="SUPFAM" id="SSF48403">
    <property type="entry name" value="Ankyrin repeat"/>
    <property type="match status" value="1"/>
</dbReference>
<feature type="repeat" description="ANK" evidence="1">
    <location>
        <begin position="444"/>
        <end position="476"/>
    </location>
</feature>
<feature type="repeat" description="ANK" evidence="1">
    <location>
        <begin position="378"/>
        <end position="410"/>
    </location>
</feature>
<dbReference type="PANTHER" id="PTHR24182">
    <property type="entry name" value="ANKYRIN REPEAT AND SOCS BOX CONTAINING 4"/>
    <property type="match status" value="1"/>
</dbReference>
<dbReference type="Pfam" id="PF11929">
    <property type="entry name" value="DUF3447"/>
    <property type="match status" value="1"/>
</dbReference>
<dbReference type="OrthoDB" id="533508at2759"/>
<dbReference type="Gene3D" id="1.25.40.20">
    <property type="entry name" value="Ankyrin repeat-containing domain"/>
    <property type="match status" value="3"/>
</dbReference>
<dbReference type="PROSITE" id="PS50297">
    <property type="entry name" value="ANK_REP_REGION"/>
    <property type="match status" value="5"/>
</dbReference>
<dbReference type="InParanoid" id="A2E1R1"/>
<dbReference type="KEGG" id="tva:4771369"/>
<feature type="repeat" description="ANK" evidence="1">
    <location>
        <begin position="411"/>
        <end position="443"/>
    </location>
</feature>
<sequence length="503" mass="58342">MSPIQLLSVIQTASFLNNRYLRSYWSLFKKIFEEYRPNQVENINPLFDYFIYKEYGIILIENHKKSINDFELKNLSLEVYQENTIYNAIMNNDIKSLILFTEDENFDKDQVLESDYFPDTLEKYINDKSNIIDDFFEPWIYFQYTLLDICCYYGAVDCFKLLRSKFNSEITETCLHFSFLSGNPDIMNECLKYQKPDETCMEYAIMSHNIDFITYLMNGYNLKIDLNQCCKYNNYEAFFVYLDQTNDINSCFIYSIVYNIPILFRYFLSHGANVNVTYLDNPLIIYTVMKNYKEFAELLVAHGAYVNAKNIDNRTALHYAAKNNNKELAEILILNGTKVNERDKDGETPLHWAAENNSKETAEFLISCDADVNMKDNYQRTALHLAARNNCKEMTVLLIIHGAEINAKNELGRTPLHYTAENNSKETAEILISHRADINLKDINGWTVLHHAVYYMSQETIEVLVSHGININAKSAAGLTALIIAKNCGFNFLVTFLKSNGAK</sequence>
<dbReference type="SMR" id="A2E1R1"/>
<dbReference type="Pfam" id="PF12796">
    <property type="entry name" value="Ank_2"/>
    <property type="match status" value="1"/>
</dbReference>
<dbReference type="VEuPathDB" id="TrichDB:TVAGG3_0304280"/>
<feature type="repeat" description="ANK" evidence="1">
    <location>
        <begin position="312"/>
        <end position="344"/>
    </location>
</feature>
<dbReference type="PROSITE" id="PS50088">
    <property type="entry name" value="ANK_REPEAT"/>
    <property type="match status" value="5"/>
</dbReference>
<keyword evidence="1" id="KW-0040">ANK repeat</keyword>
<accession>A2E1R1</accession>
<feature type="repeat" description="ANK" evidence="1">
    <location>
        <begin position="345"/>
        <end position="377"/>
    </location>
</feature>
<dbReference type="RefSeq" id="XP_001325613.1">
    <property type="nucleotide sequence ID" value="XM_001325578.1"/>
</dbReference>
<dbReference type="AlphaFoldDB" id="A2E1R1"/>
<evidence type="ECO:0000259" key="2">
    <source>
        <dbReference type="Pfam" id="PF11929"/>
    </source>
</evidence>
<reference evidence="3" key="1">
    <citation type="submission" date="2006-10" db="EMBL/GenBank/DDBJ databases">
        <authorList>
            <person name="Amadeo P."/>
            <person name="Zhao Q."/>
            <person name="Wortman J."/>
            <person name="Fraser-Liggett C."/>
            <person name="Carlton J."/>
        </authorList>
    </citation>
    <scope>NUCLEOTIDE SEQUENCE</scope>
    <source>
        <strain evidence="3">G3</strain>
    </source>
</reference>
<dbReference type="PRINTS" id="PR01415">
    <property type="entry name" value="ANKYRIN"/>
</dbReference>
<dbReference type="STRING" id="5722.A2E1R1"/>
<dbReference type="PANTHER" id="PTHR24182:SF13">
    <property type="entry name" value="LD18443P"/>
    <property type="match status" value="1"/>
</dbReference>
<evidence type="ECO:0000313" key="3">
    <source>
        <dbReference type="EMBL" id="EAY13390.1"/>
    </source>
</evidence>
<dbReference type="SMART" id="SM00248">
    <property type="entry name" value="ANK"/>
    <property type="match status" value="9"/>
</dbReference>
<evidence type="ECO:0000256" key="1">
    <source>
        <dbReference type="PROSITE-ProRule" id="PRU00023"/>
    </source>
</evidence>
<reference evidence="3" key="2">
    <citation type="journal article" date="2007" name="Science">
        <title>Draft genome sequence of the sexually transmitted pathogen Trichomonas vaginalis.</title>
        <authorList>
            <person name="Carlton J.M."/>
            <person name="Hirt R.P."/>
            <person name="Silva J.C."/>
            <person name="Delcher A.L."/>
            <person name="Schatz M."/>
            <person name="Zhao Q."/>
            <person name="Wortman J.R."/>
            <person name="Bidwell S.L."/>
            <person name="Alsmark U.C.M."/>
            <person name="Besteiro S."/>
            <person name="Sicheritz-Ponten T."/>
            <person name="Noel C.J."/>
            <person name="Dacks J.B."/>
            <person name="Foster P.G."/>
            <person name="Simillion C."/>
            <person name="Van de Peer Y."/>
            <person name="Miranda-Saavedra D."/>
            <person name="Barton G.J."/>
            <person name="Westrop G.D."/>
            <person name="Mueller S."/>
            <person name="Dessi D."/>
            <person name="Fiori P.L."/>
            <person name="Ren Q."/>
            <person name="Paulsen I."/>
            <person name="Zhang H."/>
            <person name="Bastida-Corcuera F.D."/>
            <person name="Simoes-Barbosa A."/>
            <person name="Brown M.T."/>
            <person name="Hayes R.D."/>
            <person name="Mukherjee M."/>
            <person name="Okumura C.Y."/>
            <person name="Schneider R."/>
            <person name="Smith A.J."/>
            <person name="Vanacova S."/>
            <person name="Villalvazo M."/>
            <person name="Haas B.J."/>
            <person name="Pertea M."/>
            <person name="Feldblyum T.V."/>
            <person name="Utterback T.R."/>
            <person name="Shu C.L."/>
            <person name="Osoegawa K."/>
            <person name="de Jong P.J."/>
            <person name="Hrdy I."/>
            <person name="Horvathova L."/>
            <person name="Zubacova Z."/>
            <person name="Dolezal P."/>
            <person name="Malik S.B."/>
            <person name="Logsdon J.M. Jr."/>
            <person name="Henze K."/>
            <person name="Gupta A."/>
            <person name="Wang C.C."/>
            <person name="Dunne R.L."/>
            <person name="Upcroft J.A."/>
            <person name="Upcroft P."/>
            <person name="White O."/>
            <person name="Salzberg S.L."/>
            <person name="Tang P."/>
            <person name="Chiu C.-H."/>
            <person name="Lee Y.-S."/>
            <person name="Embley T.M."/>
            <person name="Coombs G.H."/>
            <person name="Mottram J.C."/>
            <person name="Tachezy J."/>
            <person name="Fraser-Liggett C.M."/>
            <person name="Johnson P.J."/>
        </authorList>
    </citation>
    <scope>NUCLEOTIDE SEQUENCE [LARGE SCALE GENOMIC DNA]</scope>
    <source>
        <strain evidence="3">G3</strain>
    </source>
</reference>
<proteinExistence type="predicted"/>
<dbReference type="InterPro" id="IPR036770">
    <property type="entry name" value="Ankyrin_rpt-contain_sf"/>
</dbReference>
<dbReference type="VEuPathDB" id="TrichDB:TVAG_424220"/>
<feature type="domain" description="DUF3447" evidence="2">
    <location>
        <begin position="166"/>
        <end position="241"/>
    </location>
</feature>
<dbReference type="InterPro" id="IPR002110">
    <property type="entry name" value="Ankyrin_rpt"/>
</dbReference>
<protein>
    <submittedName>
        <fullName evidence="3">Ankyrin repeat protein, putative</fullName>
    </submittedName>
</protein>